<dbReference type="InterPro" id="IPR029063">
    <property type="entry name" value="SAM-dependent_MTases_sf"/>
</dbReference>
<dbReference type="AlphaFoldDB" id="A0A3S3RQ72"/>
<dbReference type="Proteomes" id="UP000287853">
    <property type="component" value="Unassembled WGS sequence"/>
</dbReference>
<dbReference type="CDD" id="cd02440">
    <property type="entry name" value="AdoMet_MTases"/>
    <property type="match status" value="1"/>
</dbReference>
<reference evidence="2 3" key="1">
    <citation type="submission" date="2017-01" db="EMBL/GenBank/DDBJ databases">
        <title>The cable genome- insights into the physiology and evolution of filamentous bacteria capable of sulfide oxidation via long distance electron transfer.</title>
        <authorList>
            <person name="Schreiber L."/>
            <person name="Bjerg J.T."/>
            <person name="Boggild A."/>
            <person name="Van De Vossenberg J."/>
            <person name="Meysman F."/>
            <person name="Nielsen L.P."/>
            <person name="Schramm A."/>
            <person name="Kjeldsen K.U."/>
        </authorList>
    </citation>
    <scope>NUCLEOTIDE SEQUENCE [LARGE SCALE GENOMIC DNA]</scope>
    <source>
        <strain evidence="2">MCF</strain>
    </source>
</reference>
<dbReference type="PANTHER" id="PTHR43861:SF6">
    <property type="entry name" value="METHYLTRANSFERASE TYPE 11"/>
    <property type="match status" value="1"/>
</dbReference>
<dbReference type="GO" id="GO:0008168">
    <property type="term" value="F:methyltransferase activity"/>
    <property type="evidence" value="ECO:0007669"/>
    <property type="project" value="UniProtKB-KW"/>
</dbReference>
<dbReference type="EMBL" id="MTKO01000081">
    <property type="protein sequence ID" value="RWX45195.1"/>
    <property type="molecule type" value="Genomic_DNA"/>
</dbReference>
<feature type="region of interest" description="Disordered" evidence="1">
    <location>
        <begin position="1"/>
        <end position="25"/>
    </location>
</feature>
<dbReference type="Gene3D" id="3.40.50.150">
    <property type="entry name" value="Vaccinia Virus protein VP39"/>
    <property type="match status" value="1"/>
</dbReference>
<comment type="caution">
    <text evidence="2">The sequence shown here is derived from an EMBL/GenBank/DDBJ whole genome shotgun (WGS) entry which is preliminary data.</text>
</comment>
<keyword evidence="2" id="KW-0808">Transferase</keyword>
<dbReference type="GO" id="GO:0032259">
    <property type="term" value="P:methylation"/>
    <property type="evidence" value="ECO:0007669"/>
    <property type="project" value="UniProtKB-KW"/>
</dbReference>
<sequence>MKELFDNYYSESGSQSNSQRPDKKTFELSSRKYKYNYKRFFNLLPCEATILDVGCGQGQFLYYMKKENFHNVTGIDLSKSQIELALQMQPEMDFRHTGNPVDFLRNRPNHYDIIVMNDVLEHIEKKQVISILDAIHYSLKSNGRVIIKTVNAAYPLGFSQRYNDFTHTVAFHEKSLTQLLRHTKFSDIRCYQEEIGLYNLLFVLKKSMVIAARFFLKVMIYLSESDWQKIVSVNLIAVGRKK</sequence>
<evidence type="ECO:0000313" key="2">
    <source>
        <dbReference type="EMBL" id="RWX45195.1"/>
    </source>
</evidence>
<accession>A0A3S3RQ72</accession>
<protein>
    <submittedName>
        <fullName evidence="2">Methyltransferase domain-containing protein</fullName>
    </submittedName>
</protein>
<evidence type="ECO:0000256" key="1">
    <source>
        <dbReference type="SAM" id="MobiDB-lite"/>
    </source>
</evidence>
<dbReference type="PANTHER" id="PTHR43861">
    <property type="entry name" value="TRANS-ACONITATE 2-METHYLTRANSFERASE-RELATED"/>
    <property type="match status" value="1"/>
</dbReference>
<feature type="compositionally biased region" description="Polar residues" evidence="1">
    <location>
        <begin position="9"/>
        <end position="19"/>
    </location>
</feature>
<dbReference type="SUPFAM" id="SSF53335">
    <property type="entry name" value="S-adenosyl-L-methionine-dependent methyltransferases"/>
    <property type="match status" value="1"/>
</dbReference>
<dbReference type="Pfam" id="PF13489">
    <property type="entry name" value="Methyltransf_23"/>
    <property type="match status" value="1"/>
</dbReference>
<gene>
    <name evidence="2" type="ORF">H206_01369</name>
</gene>
<evidence type="ECO:0000313" key="3">
    <source>
        <dbReference type="Proteomes" id="UP000287853"/>
    </source>
</evidence>
<name>A0A3S3RQ72_9BACT</name>
<keyword evidence="2" id="KW-0489">Methyltransferase</keyword>
<organism evidence="2 3">
    <name type="scientific">Candidatus Electrothrix aarhusensis</name>
    <dbReference type="NCBI Taxonomy" id="1859131"/>
    <lineage>
        <taxon>Bacteria</taxon>
        <taxon>Pseudomonadati</taxon>
        <taxon>Thermodesulfobacteriota</taxon>
        <taxon>Desulfobulbia</taxon>
        <taxon>Desulfobulbales</taxon>
        <taxon>Desulfobulbaceae</taxon>
        <taxon>Candidatus Electrothrix</taxon>
    </lineage>
</organism>
<keyword evidence="3" id="KW-1185">Reference proteome</keyword>
<proteinExistence type="predicted"/>